<dbReference type="SUPFAM" id="SSF53335">
    <property type="entry name" value="S-adenosyl-L-methionine-dependent methyltransferases"/>
    <property type="match status" value="1"/>
</dbReference>
<dbReference type="CDD" id="cd02440">
    <property type="entry name" value="AdoMet_MTases"/>
    <property type="match status" value="1"/>
</dbReference>
<reference evidence="4 5" key="1">
    <citation type="journal article" date="2013" name="Genome Announc.">
        <title>Draft genome sequence of Serratia sp. strain ATCC 39006, a model bacterium for analysis of the biosynthesis and regulation of prodigiosin, a carbapenem, and gas vesicles.</title>
        <authorList>
            <person name="Fineran P.C."/>
            <person name="Iglesias Cans M.C."/>
            <person name="Ramsay J.P."/>
            <person name="Wilf N.M."/>
            <person name="Cossyleon D."/>
            <person name="McNeil M.B."/>
            <person name="Williamson N.R."/>
            <person name="Monson R.E."/>
            <person name="Becher S.A."/>
            <person name="Stanton J.A."/>
            <person name="Brugger K."/>
            <person name="Brown S.D."/>
            <person name="Salmond G.P."/>
        </authorList>
    </citation>
    <scope>NUCLEOTIDE SEQUENCE [LARGE SCALE GENOMIC DNA]</scope>
    <source>
        <strain evidence="4">ATCC 39006</strain>
        <strain evidence="5">ATCC 39006 / SC 11482</strain>
    </source>
</reference>
<evidence type="ECO:0000313" key="4">
    <source>
        <dbReference type="EMBL" id="AUH05420.1"/>
    </source>
</evidence>
<reference evidence="4" key="4">
    <citation type="submission" date="2017-11" db="EMBL/GenBank/DDBJ databases">
        <title>Complete genome sequence of Serratia sp. ATCC 39006.</title>
        <authorList>
            <person name="Hampton H.G."/>
            <person name="Jackson S.A."/>
            <person name="Jauregui R."/>
            <person name="Poulter G.T.M."/>
            <person name="Salmond G.P.C."/>
            <person name="Fineran P.C."/>
        </authorList>
    </citation>
    <scope>NUCLEOTIDE SEQUENCE</scope>
    <source>
        <strain evidence="4">ATCC 39006</strain>
    </source>
</reference>
<evidence type="ECO:0000259" key="2">
    <source>
        <dbReference type="Pfam" id="PF13649"/>
    </source>
</evidence>
<keyword evidence="5" id="KW-1185">Reference proteome</keyword>
<dbReference type="Proteomes" id="UP000233778">
    <property type="component" value="Chromosome"/>
</dbReference>
<keyword evidence="4" id="KW-0489">Methyltransferase</keyword>
<dbReference type="KEGG" id="serq:CWC46_15505"/>
<dbReference type="Pfam" id="PF13649">
    <property type="entry name" value="Methyltransf_25"/>
    <property type="match status" value="1"/>
</dbReference>
<protein>
    <submittedName>
        <fullName evidence="4">Class I SAM-dependent methyltransferase</fullName>
    </submittedName>
</protein>
<dbReference type="STRING" id="104623.Ser39006_02380"/>
<dbReference type="InterPro" id="IPR029063">
    <property type="entry name" value="SAM-dependent_MTases_sf"/>
</dbReference>
<dbReference type="EMBL" id="CP025084">
    <property type="protein sequence ID" value="AUH05420.1"/>
    <property type="molecule type" value="Genomic_DNA"/>
</dbReference>
<accession>A0A2I5T948</accession>
<dbReference type="PANTHER" id="PTHR43861:SF3">
    <property type="entry name" value="PUTATIVE (AFU_ORTHOLOGUE AFUA_2G14390)-RELATED"/>
    <property type="match status" value="1"/>
</dbReference>
<evidence type="ECO:0000313" key="5">
    <source>
        <dbReference type="Proteomes" id="UP000017700"/>
    </source>
</evidence>
<gene>
    <name evidence="3" type="ORF">CWC46_15505</name>
    <name evidence="4" type="ORF">Ser39006_015510</name>
</gene>
<dbReference type="InterPro" id="IPR041698">
    <property type="entry name" value="Methyltransf_25"/>
</dbReference>
<evidence type="ECO:0000313" key="6">
    <source>
        <dbReference type="Proteomes" id="UP000233778"/>
    </source>
</evidence>
<evidence type="ECO:0000313" key="3">
    <source>
        <dbReference type="EMBL" id="AUH01099.1"/>
    </source>
</evidence>
<dbReference type="EMBL" id="CP025085">
    <property type="protein sequence ID" value="AUH01099.1"/>
    <property type="molecule type" value="Genomic_DNA"/>
</dbReference>
<dbReference type="Gene3D" id="3.40.50.150">
    <property type="entry name" value="Vaccinia Virus protein VP39"/>
    <property type="match status" value="1"/>
</dbReference>
<dbReference type="OrthoDB" id="9804312at2"/>
<dbReference type="GO" id="GO:0008168">
    <property type="term" value="F:methyltransferase activity"/>
    <property type="evidence" value="ECO:0007669"/>
    <property type="project" value="UniProtKB-KW"/>
</dbReference>
<reference evidence="4" key="2">
    <citation type="submission" date="2013-09" db="EMBL/GenBank/DDBJ databases">
        <authorList>
            <person name="Wang G."/>
            <person name="Yang Y."/>
            <person name="Su Y."/>
        </authorList>
    </citation>
    <scope>NUCLEOTIDE SEQUENCE</scope>
    <source>
        <strain evidence="4">ATCC 39006</strain>
    </source>
</reference>
<dbReference type="GO" id="GO:0032259">
    <property type="term" value="P:methylation"/>
    <property type="evidence" value="ECO:0007669"/>
    <property type="project" value="UniProtKB-KW"/>
</dbReference>
<sequence>MWNEKYANEQFVYGTEPNDFLKKSSHHFVPGSRILCIAEGEGRNAVWLASQGFDVTAVDASDVGLAKGKKRAEANGLKIQWIHADLATYDIGRQQWGGIVAIFAHLPPTLRHQVHGNCASGLQSSGVFLLEAYTPEQLKFKTGGPSDITWLMTPETLRQELPGLRFAHLQKLEREIHEGIAHTGHASVVQLIARRD</sequence>
<dbReference type="PANTHER" id="PTHR43861">
    <property type="entry name" value="TRANS-ACONITATE 2-METHYLTRANSFERASE-RELATED"/>
    <property type="match status" value="1"/>
</dbReference>
<dbReference type="KEGG" id="sera:Ser39006_015510"/>
<proteinExistence type="predicted"/>
<organism evidence="4 5">
    <name type="scientific">Serratia sp. (strain ATCC 39006)</name>
    <name type="common">Prodigiosinella confusarubida</name>
    <dbReference type="NCBI Taxonomy" id="104623"/>
    <lineage>
        <taxon>Bacteria</taxon>
        <taxon>Pseudomonadati</taxon>
        <taxon>Pseudomonadota</taxon>
        <taxon>Gammaproteobacteria</taxon>
        <taxon>Enterobacterales</taxon>
        <taxon>Pectobacteriaceae</taxon>
        <taxon>Prodigiosinella</taxon>
    </lineage>
</organism>
<evidence type="ECO:0000256" key="1">
    <source>
        <dbReference type="ARBA" id="ARBA00022679"/>
    </source>
</evidence>
<dbReference type="Proteomes" id="UP000017700">
    <property type="component" value="Chromosome"/>
</dbReference>
<dbReference type="RefSeq" id="WP_021015645.1">
    <property type="nucleotide sequence ID" value="NZ_CP025084.1"/>
</dbReference>
<reference evidence="3 6" key="3">
    <citation type="submission" date="2017-11" db="EMBL/GenBank/DDBJ databases">
        <title>Complete genome sequence of Serratia sp. ATCC 39006 LacA.</title>
        <authorList>
            <person name="Hampton H.G."/>
            <person name="Jackson S.A."/>
            <person name="Jauregui R."/>
            <person name="Poulter G.T.M."/>
            <person name="Salmond G.P.C."/>
            <person name="Fineran P.C."/>
        </authorList>
    </citation>
    <scope>NUCLEOTIDE SEQUENCE [LARGE SCALE GENOMIC DNA]</scope>
    <source>
        <strain evidence="3 6">ATCC 39006</strain>
    </source>
</reference>
<feature type="domain" description="Methyltransferase" evidence="2">
    <location>
        <begin position="34"/>
        <end position="126"/>
    </location>
</feature>
<name>A0A2I5T948_SERS3</name>
<keyword evidence="1 4" id="KW-0808">Transferase</keyword>
<dbReference type="AlphaFoldDB" id="A0A2I5T948"/>